<dbReference type="Gene3D" id="3.40.50.300">
    <property type="entry name" value="P-loop containing nucleotide triphosphate hydrolases"/>
    <property type="match status" value="1"/>
</dbReference>
<accession>A0AAE1Q530</accession>
<dbReference type="InterPro" id="IPR027417">
    <property type="entry name" value="P-loop_NTPase"/>
</dbReference>
<dbReference type="Gene3D" id="3.40.50.10810">
    <property type="entry name" value="Tandem AAA-ATPase domain"/>
    <property type="match status" value="1"/>
</dbReference>
<dbReference type="PANTHER" id="PTHR45629:SF7">
    <property type="entry name" value="DNA EXCISION REPAIR PROTEIN ERCC-6-RELATED"/>
    <property type="match status" value="1"/>
</dbReference>
<protein>
    <recommendedName>
        <fullName evidence="2">DNA repair and recombination protein RAD54-like</fullName>
    </recommendedName>
    <alternativeName>
        <fullName evidence="8">Protein okra</fullName>
    </alternativeName>
</protein>
<evidence type="ECO:0000256" key="2">
    <source>
        <dbReference type="ARBA" id="ARBA00015341"/>
    </source>
</evidence>
<reference evidence="11" key="1">
    <citation type="submission" date="2023-11" db="EMBL/GenBank/DDBJ databases">
        <title>Genome assemblies of two species of porcelain crab, Petrolisthes cinctipes and Petrolisthes manimaculis (Anomura: Porcellanidae).</title>
        <authorList>
            <person name="Angst P."/>
        </authorList>
    </citation>
    <scope>NUCLEOTIDE SEQUENCE</scope>
    <source>
        <strain evidence="11">PB745_02</strain>
        <tissue evidence="11">Gill</tissue>
    </source>
</reference>
<dbReference type="InterPro" id="IPR014001">
    <property type="entry name" value="Helicase_ATP-bd"/>
</dbReference>
<comment type="subunit">
    <text evidence="1">Interacts (via N-terminus) with spn-A/Rad51.</text>
</comment>
<dbReference type="GO" id="GO:0015616">
    <property type="term" value="F:DNA translocase activity"/>
    <property type="evidence" value="ECO:0007669"/>
    <property type="project" value="TreeGrafter"/>
</dbReference>
<keyword evidence="3" id="KW-0132">Cell division</keyword>
<evidence type="ECO:0000256" key="7">
    <source>
        <dbReference type="ARBA" id="ARBA00024776"/>
    </source>
</evidence>
<dbReference type="InterPro" id="IPR049730">
    <property type="entry name" value="SNF2/RAD54-like_C"/>
</dbReference>
<dbReference type="GO" id="GO:0016787">
    <property type="term" value="F:hydrolase activity"/>
    <property type="evidence" value="ECO:0007669"/>
    <property type="project" value="UniProtKB-KW"/>
</dbReference>
<evidence type="ECO:0000256" key="4">
    <source>
        <dbReference type="ARBA" id="ARBA00022776"/>
    </source>
</evidence>
<organism evidence="11 12">
    <name type="scientific">Petrolisthes manimaculis</name>
    <dbReference type="NCBI Taxonomy" id="1843537"/>
    <lineage>
        <taxon>Eukaryota</taxon>
        <taxon>Metazoa</taxon>
        <taxon>Ecdysozoa</taxon>
        <taxon>Arthropoda</taxon>
        <taxon>Crustacea</taxon>
        <taxon>Multicrustacea</taxon>
        <taxon>Malacostraca</taxon>
        <taxon>Eumalacostraca</taxon>
        <taxon>Eucarida</taxon>
        <taxon>Decapoda</taxon>
        <taxon>Pleocyemata</taxon>
        <taxon>Anomura</taxon>
        <taxon>Galatheoidea</taxon>
        <taxon>Porcellanidae</taxon>
        <taxon>Petrolisthes</taxon>
    </lineage>
</organism>
<evidence type="ECO:0000256" key="5">
    <source>
        <dbReference type="ARBA" id="ARBA00022801"/>
    </source>
</evidence>
<name>A0AAE1Q530_9EUCA</name>
<evidence type="ECO:0000256" key="8">
    <source>
        <dbReference type="ARBA" id="ARBA00029956"/>
    </source>
</evidence>
<evidence type="ECO:0000313" key="12">
    <source>
        <dbReference type="Proteomes" id="UP001292094"/>
    </source>
</evidence>
<keyword evidence="4" id="KW-0498">Mitosis</keyword>
<comment type="caution">
    <text evidence="11">The sequence shown here is derived from an EMBL/GenBank/DDBJ whole genome shotgun (WGS) entry which is preliminary data.</text>
</comment>
<keyword evidence="5" id="KW-0378">Hydrolase</keyword>
<evidence type="ECO:0000256" key="3">
    <source>
        <dbReference type="ARBA" id="ARBA00022618"/>
    </source>
</evidence>
<dbReference type="GO" id="GO:0007131">
    <property type="term" value="P:reciprocal meiotic recombination"/>
    <property type="evidence" value="ECO:0007669"/>
    <property type="project" value="TreeGrafter"/>
</dbReference>
<gene>
    <name evidence="11" type="ORF">Pmani_009061</name>
</gene>
<dbReference type="GO" id="GO:0005634">
    <property type="term" value="C:nucleus"/>
    <property type="evidence" value="ECO:0007669"/>
    <property type="project" value="TreeGrafter"/>
</dbReference>
<dbReference type="InterPro" id="IPR000330">
    <property type="entry name" value="SNF2_N"/>
</dbReference>
<feature type="domain" description="Helicase C-terminal" evidence="10">
    <location>
        <begin position="332"/>
        <end position="493"/>
    </location>
</feature>
<dbReference type="InterPro" id="IPR050496">
    <property type="entry name" value="SNF2_RAD54_helicase_repair"/>
</dbReference>
<evidence type="ECO:0000256" key="1">
    <source>
        <dbReference type="ARBA" id="ARBA00011467"/>
    </source>
</evidence>
<comment type="function">
    <text evidence="7">Involved in mitotic DNA repair and meiotic recombination. Functions in the recombinational DNA repair pathway. Essential for interhomolog gene conversion (GC), but may have a less important role in intersister GC than spn-A/Rad51. In the presence of DNA, spn-A/Rad51 enhances the ATPase activity of okr/Rad54.</text>
</comment>
<evidence type="ECO:0000259" key="10">
    <source>
        <dbReference type="PROSITE" id="PS51194"/>
    </source>
</evidence>
<evidence type="ECO:0000259" key="9">
    <source>
        <dbReference type="PROSITE" id="PS51192"/>
    </source>
</evidence>
<dbReference type="PROSITE" id="PS51192">
    <property type="entry name" value="HELICASE_ATP_BIND_1"/>
    <property type="match status" value="1"/>
</dbReference>
<dbReference type="InterPro" id="IPR001650">
    <property type="entry name" value="Helicase_C-like"/>
</dbReference>
<dbReference type="CDD" id="cd18793">
    <property type="entry name" value="SF2_C_SNF"/>
    <property type="match status" value="1"/>
</dbReference>
<keyword evidence="6" id="KW-0131">Cell cycle</keyword>
<evidence type="ECO:0000313" key="11">
    <source>
        <dbReference type="EMBL" id="KAK4320056.1"/>
    </source>
</evidence>
<dbReference type="Proteomes" id="UP001292094">
    <property type="component" value="Unassembled WGS sequence"/>
</dbReference>
<dbReference type="AlphaFoldDB" id="A0AAE1Q530"/>
<dbReference type="PROSITE" id="PS51194">
    <property type="entry name" value="HELICASE_CTER"/>
    <property type="match status" value="1"/>
</dbReference>
<dbReference type="SMART" id="SM00490">
    <property type="entry name" value="HELICc"/>
    <property type="match status" value="1"/>
</dbReference>
<dbReference type="InterPro" id="IPR038718">
    <property type="entry name" value="SNF2-like_sf"/>
</dbReference>
<dbReference type="GO" id="GO:0045003">
    <property type="term" value="P:double-strand break repair via synthesis-dependent strand annealing"/>
    <property type="evidence" value="ECO:0007669"/>
    <property type="project" value="TreeGrafter"/>
</dbReference>
<proteinExistence type="predicted"/>
<feature type="domain" description="Helicase ATP-binding" evidence="9">
    <location>
        <begin position="104"/>
        <end position="175"/>
    </location>
</feature>
<dbReference type="GO" id="GO:0005524">
    <property type="term" value="F:ATP binding"/>
    <property type="evidence" value="ECO:0007669"/>
    <property type="project" value="InterPro"/>
</dbReference>
<keyword evidence="12" id="KW-1185">Reference proteome</keyword>
<dbReference type="Pfam" id="PF00271">
    <property type="entry name" value="Helicase_C"/>
    <property type="match status" value="1"/>
</dbReference>
<dbReference type="SUPFAM" id="SSF52540">
    <property type="entry name" value="P-loop containing nucleoside triphosphate hydrolases"/>
    <property type="match status" value="2"/>
</dbReference>
<dbReference type="GO" id="GO:0051301">
    <property type="term" value="P:cell division"/>
    <property type="evidence" value="ECO:0007669"/>
    <property type="project" value="UniProtKB-KW"/>
</dbReference>
<sequence length="506" mass="56556">MRRASFRNGALGVDRLEEEVFIRKILTQPFKVPIANYVSQGGFWRGLGIRRSGVRRPLHDPDEPGALVLYLPTQLSATEKLTANLEKLEPGGGSGGGSNVVLSVVASPERGSEIHVQGLVGLILCDEGHRLKNCENQTYCALAGMKAQRRVLLSGTPIQNDLLEYFSLVHFVNAGILGEAGEFRRKYERPIVRGRDADATDNEHRIGKEKLEELIAVVSRCIIRRTNDILSKYLPVKREHVVCCPLTPIQRRMYLAHIISSAVKKQITDGDGWLGNSALAAITSMKKLCNHPDLIWQKVKAKESGYTELQPHFPPGHDPKHLLPELSGKVAVLDALLALIRSGTDDQVVLISNYTQTLDLFQQLAALRHYPYVRLDGSMSIKKRAKMVEQFNDPSSKDFIFMLSSKAGGCGLNLIGANRLVMFDPDWNPANDDQTMARVWDGSCRRPSQHRFIPPRTTHQCTLQVAEFEDAEQFVKNFGGRLCRYPKSTCDLRFIGQQEICHQQAV</sequence>
<dbReference type="EMBL" id="JAWZYT010000698">
    <property type="protein sequence ID" value="KAK4320056.1"/>
    <property type="molecule type" value="Genomic_DNA"/>
</dbReference>
<evidence type="ECO:0000256" key="6">
    <source>
        <dbReference type="ARBA" id="ARBA00023306"/>
    </source>
</evidence>
<dbReference type="Pfam" id="PF00176">
    <property type="entry name" value="SNF2-rel_dom"/>
    <property type="match status" value="1"/>
</dbReference>
<dbReference type="PANTHER" id="PTHR45629">
    <property type="entry name" value="SNF2/RAD54 FAMILY MEMBER"/>
    <property type="match status" value="1"/>
</dbReference>